<proteinExistence type="predicted"/>
<dbReference type="EMBL" id="GGEC01013438">
    <property type="protein sequence ID" value="MBW93921.1"/>
    <property type="molecule type" value="Transcribed_RNA"/>
</dbReference>
<evidence type="ECO:0000313" key="1">
    <source>
        <dbReference type="EMBL" id="MBW93921.1"/>
    </source>
</evidence>
<sequence>MKVPIDDHMYTCNLFPHNHCVRLVSCLNELCVNRQEKKEANDCGQIYGFNCPVLSIVSVSVILDEAYGLNTNKNAVIGQASVYEKHRIKWCGCTYKFT</sequence>
<protein>
    <submittedName>
        <fullName evidence="1">TIP41-like protein</fullName>
    </submittedName>
</protein>
<reference evidence="1" key="1">
    <citation type="submission" date="2018-02" db="EMBL/GenBank/DDBJ databases">
        <title>Rhizophora mucronata_Transcriptome.</title>
        <authorList>
            <person name="Meera S.P."/>
            <person name="Sreeshan A."/>
            <person name="Augustine A."/>
        </authorList>
    </citation>
    <scope>NUCLEOTIDE SEQUENCE</scope>
    <source>
        <tissue evidence="1">Leaf</tissue>
    </source>
</reference>
<dbReference type="AlphaFoldDB" id="A0A2P2JKC0"/>
<accession>A0A2P2JKC0</accession>
<organism evidence="1">
    <name type="scientific">Rhizophora mucronata</name>
    <name type="common">Asiatic mangrove</name>
    <dbReference type="NCBI Taxonomy" id="61149"/>
    <lineage>
        <taxon>Eukaryota</taxon>
        <taxon>Viridiplantae</taxon>
        <taxon>Streptophyta</taxon>
        <taxon>Embryophyta</taxon>
        <taxon>Tracheophyta</taxon>
        <taxon>Spermatophyta</taxon>
        <taxon>Magnoliopsida</taxon>
        <taxon>eudicotyledons</taxon>
        <taxon>Gunneridae</taxon>
        <taxon>Pentapetalae</taxon>
        <taxon>rosids</taxon>
        <taxon>fabids</taxon>
        <taxon>Malpighiales</taxon>
        <taxon>Rhizophoraceae</taxon>
        <taxon>Rhizophora</taxon>
    </lineage>
</organism>
<name>A0A2P2JKC0_RHIMU</name>